<protein>
    <submittedName>
        <fullName evidence="3">Uncharacterized protein</fullName>
    </submittedName>
</protein>
<evidence type="ECO:0000256" key="2">
    <source>
        <dbReference type="SAM" id="Phobius"/>
    </source>
</evidence>
<name>A0ABV5R5F5_9ACTN</name>
<organism evidence="3 4">
    <name type="scientific">Streptomyces yanii</name>
    <dbReference type="NCBI Taxonomy" id="78510"/>
    <lineage>
        <taxon>Bacteria</taxon>
        <taxon>Bacillati</taxon>
        <taxon>Actinomycetota</taxon>
        <taxon>Actinomycetes</taxon>
        <taxon>Kitasatosporales</taxon>
        <taxon>Streptomycetaceae</taxon>
        <taxon>Streptomyces</taxon>
    </lineage>
</organism>
<keyword evidence="2" id="KW-0472">Membrane</keyword>
<gene>
    <name evidence="3" type="ORF">ACFFTL_09280</name>
</gene>
<accession>A0ABV5R5F5</accession>
<keyword evidence="2" id="KW-0812">Transmembrane</keyword>
<dbReference type="Proteomes" id="UP001589710">
    <property type="component" value="Unassembled WGS sequence"/>
</dbReference>
<evidence type="ECO:0000256" key="1">
    <source>
        <dbReference type="SAM" id="MobiDB-lite"/>
    </source>
</evidence>
<sequence>MLTGRRGAPHDAPCTPSHLFGALAFATVTVLYGLPLLLPVLPCPMAAAGRRAELRATALGFARMLAEVLHTVHLGESQDDPAAPPAALSVARTPTHARRRAATPYATG</sequence>
<proteinExistence type="predicted"/>
<feature type="region of interest" description="Disordered" evidence="1">
    <location>
        <begin position="76"/>
        <end position="108"/>
    </location>
</feature>
<evidence type="ECO:0000313" key="4">
    <source>
        <dbReference type="Proteomes" id="UP001589710"/>
    </source>
</evidence>
<comment type="caution">
    <text evidence="3">The sequence shown here is derived from an EMBL/GenBank/DDBJ whole genome shotgun (WGS) entry which is preliminary data.</text>
</comment>
<dbReference type="EMBL" id="JBHMCG010000042">
    <property type="protein sequence ID" value="MFB9572512.1"/>
    <property type="molecule type" value="Genomic_DNA"/>
</dbReference>
<feature type="transmembrane region" description="Helical" evidence="2">
    <location>
        <begin position="20"/>
        <end position="41"/>
    </location>
</feature>
<keyword evidence="2" id="KW-1133">Transmembrane helix</keyword>
<keyword evidence="4" id="KW-1185">Reference proteome</keyword>
<evidence type="ECO:0000313" key="3">
    <source>
        <dbReference type="EMBL" id="MFB9572512.1"/>
    </source>
</evidence>
<dbReference type="RefSeq" id="WP_345514957.1">
    <property type="nucleotide sequence ID" value="NZ_BAAAXD010000030.1"/>
</dbReference>
<reference evidence="3 4" key="1">
    <citation type="submission" date="2024-09" db="EMBL/GenBank/DDBJ databases">
        <authorList>
            <person name="Sun Q."/>
            <person name="Mori K."/>
        </authorList>
    </citation>
    <scope>NUCLEOTIDE SEQUENCE [LARGE SCALE GENOMIC DNA]</scope>
    <source>
        <strain evidence="3 4">JCM 3331</strain>
    </source>
</reference>